<feature type="compositionally biased region" description="Polar residues" evidence="1">
    <location>
        <begin position="543"/>
        <end position="552"/>
    </location>
</feature>
<feature type="region of interest" description="Disordered" evidence="1">
    <location>
        <begin position="226"/>
        <end position="277"/>
    </location>
</feature>
<feature type="compositionally biased region" description="Pro residues" evidence="1">
    <location>
        <begin position="499"/>
        <end position="521"/>
    </location>
</feature>
<feature type="region of interest" description="Disordered" evidence="1">
    <location>
        <begin position="152"/>
        <end position="196"/>
    </location>
</feature>
<evidence type="ECO:0000313" key="3">
    <source>
        <dbReference type="EMBL" id="KAK1924146.1"/>
    </source>
</evidence>
<feature type="compositionally biased region" description="Polar residues" evidence="1">
    <location>
        <begin position="245"/>
        <end position="254"/>
    </location>
</feature>
<feature type="compositionally biased region" description="Pro residues" evidence="1">
    <location>
        <begin position="462"/>
        <end position="473"/>
    </location>
</feature>
<dbReference type="PROSITE" id="PS51011">
    <property type="entry name" value="ARID"/>
    <property type="match status" value="1"/>
</dbReference>
<protein>
    <recommendedName>
        <fullName evidence="2">ARID domain-containing protein</fullName>
    </recommendedName>
</protein>
<dbReference type="EMBL" id="JAODAN010000005">
    <property type="protein sequence ID" value="KAK1924146.1"/>
    <property type="molecule type" value="Genomic_DNA"/>
</dbReference>
<comment type="caution">
    <text evidence="3">The sequence shown here is derived from an EMBL/GenBank/DDBJ whole genome shotgun (WGS) entry which is preliminary data.</text>
</comment>
<feature type="compositionally biased region" description="Polar residues" evidence="1">
    <location>
        <begin position="1"/>
        <end position="26"/>
    </location>
</feature>
<accession>A0AAD9FPR9</accession>
<feature type="compositionally biased region" description="Polar residues" evidence="1">
    <location>
        <begin position="105"/>
        <end position="114"/>
    </location>
</feature>
<feature type="region of interest" description="Disordered" evidence="1">
    <location>
        <begin position="401"/>
        <end position="555"/>
    </location>
</feature>
<dbReference type="InterPro" id="IPR001606">
    <property type="entry name" value="ARID_dom"/>
</dbReference>
<gene>
    <name evidence="3" type="ORF">DB88DRAFT_268035</name>
</gene>
<dbReference type="Proteomes" id="UP001182556">
    <property type="component" value="Unassembled WGS sequence"/>
</dbReference>
<dbReference type="Gene3D" id="1.10.150.60">
    <property type="entry name" value="ARID DNA-binding domain"/>
    <property type="match status" value="1"/>
</dbReference>
<dbReference type="GO" id="GO:0003677">
    <property type="term" value="F:DNA binding"/>
    <property type="evidence" value="ECO:0007669"/>
    <property type="project" value="InterPro"/>
</dbReference>
<feature type="region of interest" description="Disordered" evidence="1">
    <location>
        <begin position="574"/>
        <end position="607"/>
    </location>
</feature>
<organism evidence="3 4">
    <name type="scientific">Papiliotrema laurentii</name>
    <name type="common">Cryptococcus laurentii</name>
    <dbReference type="NCBI Taxonomy" id="5418"/>
    <lineage>
        <taxon>Eukaryota</taxon>
        <taxon>Fungi</taxon>
        <taxon>Dikarya</taxon>
        <taxon>Basidiomycota</taxon>
        <taxon>Agaricomycotina</taxon>
        <taxon>Tremellomycetes</taxon>
        <taxon>Tremellales</taxon>
        <taxon>Rhynchogastremaceae</taxon>
        <taxon>Papiliotrema</taxon>
    </lineage>
</organism>
<evidence type="ECO:0000256" key="1">
    <source>
        <dbReference type="SAM" id="MobiDB-lite"/>
    </source>
</evidence>
<proteinExistence type="predicted"/>
<feature type="compositionally biased region" description="Low complexity" evidence="1">
    <location>
        <begin position="474"/>
        <end position="498"/>
    </location>
</feature>
<reference evidence="3" key="1">
    <citation type="submission" date="2023-02" db="EMBL/GenBank/DDBJ databases">
        <title>Identification and recombinant expression of a fungal hydrolase from Papiliotrema laurentii that hydrolyzes apple cutin and clears colloidal polyester polyurethane.</title>
        <authorList>
            <consortium name="DOE Joint Genome Institute"/>
            <person name="Roman V.A."/>
            <person name="Bojanowski C."/>
            <person name="Crable B.R."/>
            <person name="Wagner D.N."/>
            <person name="Hung C.S."/>
            <person name="Nadeau L.J."/>
            <person name="Schratz L."/>
            <person name="Haridas S."/>
            <person name="Pangilinan J."/>
            <person name="Lipzen A."/>
            <person name="Na H."/>
            <person name="Yan M."/>
            <person name="Ng V."/>
            <person name="Grigoriev I.V."/>
            <person name="Spatafora J.W."/>
            <person name="Barlow D."/>
            <person name="Biffinger J."/>
            <person name="Kelley-Loughnane N."/>
            <person name="Varaljay V.A."/>
            <person name="Crookes-Goodson W.J."/>
        </authorList>
    </citation>
    <scope>NUCLEOTIDE SEQUENCE</scope>
    <source>
        <strain evidence="3">5307AH</strain>
    </source>
</reference>
<dbReference type="AlphaFoldDB" id="A0AAD9FPR9"/>
<feature type="compositionally biased region" description="Low complexity" evidence="1">
    <location>
        <begin position="60"/>
        <end position="104"/>
    </location>
</feature>
<feature type="compositionally biased region" description="Low complexity" evidence="1">
    <location>
        <begin position="28"/>
        <end position="39"/>
    </location>
</feature>
<sequence length="1101" mass="117647">MTTPASASQTDSPQTTNPLGQPNATAGPSRPSSSSSRSPFPQGLNLGSLANPLNSAHNFLNPNGLNNQTGQPGQNGTNGPNDAQALQARLMAAQQAMQGMQQGQTGFPGNQESNGMAGGPGGLTMANAAQLLGNSSNAHSEQMLRQLQAIQASHARQGQRATMGQPQSNGNQTGPSSANGPPQPPRPSSTQSAETTAPAPFNLNLTALNSTGTGPSVMNVQLTQQQKEMLAQQERFRSQAAGAQPPSSMPSNPQVPTPTGTAPRPPAPPSQAVQQRKQFVQSLGAYYRSHNLPLPTEIFNGERDGEVKVAGCWVDMFDLFMVIMRAQGVANAIKQPPESETWKRLFANSKLPNPLPEPLLIPLPPSHSSESASFPTTNPVQYLVGLYVAYIKGFEDQMQKHRQQLMQRQHAAQAALAAGRPPSLNNVGSAPQQVGTPSNPTIPRSASIGTVGTPASAGTPTAPTPAAPTPSAPTPSAQTASTPTAFQMASTPVAYAPTPTAPTPTAPTPGAAPPPSVPAPNPLLFAPAAPGPAPSPSSAVSAQTKFSSTSGNGRPIPAPIDTALASANVPLSGNLSATPTPAQKRKILDGVHSGNQTPKRPPSPKRARYKVEYKPIHVPMTGLAGWDERAVRSTFPKNNMAHLTHSIHELGVVDMEAILMGLRSRLPRELGYAIPVLSMLSMPHPEDQLDGLPLIHIKEIYLELLILLEEMVFGEDGYDSWIQKLEKRSDKPEIDLSTVGFMEYEQIGRHTDIDLAEDVNGPGKWRKDRTGGRTDTILALVNLIRNFSLFDDNQSVMGRSPETFTVLSRIVDTRLTRVPGWCTDDEPYSLVEYHSVCRDTIMILTNVGKYVSLPAVPKESVLSVYRLISRFLAGGLDVSNWRDTPYGWNVDPKYCPVPIVTTLYRATEAFYNLAGPDLNREILGRIVPEAELVSLFESLIKLLPNTTRAIDALCMIEANLVHAECTALALYSLTFLSSLSARAAMRALPGAATILRQIITQLMRRHPVFTKSPYSVLCRRLSETLGVLNGTVTCTGESNGLTAIGFSAGAGDGKGWKWASGIIEGGWMAGCEEVINECLTIPEVDKHTFGELDALWWAKTD</sequence>
<feature type="compositionally biased region" description="Polar residues" evidence="1">
    <location>
        <begin position="423"/>
        <end position="450"/>
    </location>
</feature>
<evidence type="ECO:0000259" key="2">
    <source>
        <dbReference type="PROSITE" id="PS51011"/>
    </source>
</evidence>
<feature type="compositionally biased region" description="Low complexity" evidence="1">
    <location>
        <begin position="404"/>
        <end position="418"/>
    </location>
</feature>
<feature type="compositionally biased region" description="Polar residues" evidence="1">
    <location>
        <begin position="152"/>
        <end position="173"/>
    </location>
</feature>
<feature type="domain" description="ARID" evidence="2">
    <location>
        <begin position="273"/>
        <end position="399"/>
    </location>
</feature>
<evidence type="ECO:0000313" key="4">
    <source>
        <dbReference type="Proteomes" id="UP001182556"/>
    </source>
</evidence>
<feature type="region of interest" description="Disordered" evidence="1">
    <location>
        <begin position="1"/>
        <end position="122"/>
    </location>
</feature>
<keyword evidence="4" id="KW-1185">Reference proteome</keyword>
<name>A0AAD9FPR9_PAPLA</name>
<dbReference type="InterPro" id="IPR036431">
    <property type="entry name" value="ARID_dom_sf"/>
</dbReference>